<protein>
    <recommendedName>
        <fullName evidence="4">Gametolysin peptidase M11</fullName>
    </recommendedName>
</protein>
<accession>A0A4Q7NPK9</accession>
<keyword evidence="1" id="KW-0732">Signal</keyword>
<dbReference type="AlphaFoldDB" id="A0A4Q7NPK9"/>
<dbReference type="RefSeq" id="WP_130493117.1">
    <property type="nucleotide sequence ID" value="NZ_SGXD01000003.1"/>
</dbReference>
<gene>
    <name evidence="2" type="ORF">EV189_2324</name>
</gene>
<keyword evidence="3" id="KW-1185">Reference proteome</keyword>
<comment type="caution">
    <text evidence="2">The sequence shown here is derived from an EMBL/GenBank/DDBJ whole genome shotgun (WGS) entry which is preliminary data.</text>
</comment>
<dbReference type="Proteomes" id="UP000293638">
    <property type="component" value="Unassembled WGS sequence"/>
</dbReference>
<dbReference type="SUPFAM" id="SSF55486">
    <property type="entry name" value="Metalloproteases ('zincins'), catalytic domain"/>
    <property type="match status" value="1"/>
</dbReference>
<dbReference type="GO" id="GO:0005975">
    <property type="term" value="P:carbohydrate metabolic process"/>
    <property type="evidence" value="ECO:0007669"/>
    <property type="project" value="UniProtKB-ARBA"/>
</dbReference>
<dbReference type="InterPro" id="IPR013783">
    <property type="entry name" value="Ig-like_fold"/>
</dbReference>
<dbReference type="InterPro" id="IPR024079">
    <property type="entry name" value="MetalloPept_cat_dom_sf"/>
</dbReference>
<feature type="chain" id="PRO_5038645468" description="Gametolysin peptidase M11" evidence="1">
    <location>
        <begin position="20"/>
        <end position="865"/>
    </location>
</feature>
<evidence type="ECO:0000313" key="3">
    <source>
        <dbReference type="Proteomes" id="UP000293638"/>
    </source>
</evidence>
<dbReference type="Gene3D" id="3.40.390.10">
    <property type="entry name" value="Collagenase (Catalytic Domain)"/>
    <property type="match status" value="1"/>
</dbReference>
<dbReference type="Gene3D" id="2.60.40.10">
    <property type="entry name" value="Immunoglobulins"/>
    <property type="match status" value="1"/>
</dbReference>
<dbReference type="EMBL" id="SGXD01000003">
    <property type="protein sequence ID" value="RZS86906.1"/>
    <property type="molecule type" value="Genomic_DNA"/>
</dbReference>
<dbReference type="GO" id="GO:0008237">
    <property type="term" value="F:metallopeptidase activity"/>
    <property type="evidence" value="ECO:0007669"/>
    <property type="project" value="InterPro"/>
</dbReference>
<evidence type="ECO:0008006" key="4">
    <source>
        <dbReference type="Google" id="ProtNLM"/>
    </source>
</evidence>
<name>A0A4Q7NPK9_9ACTN</name>
<evidence type="ECO:0000313" key="2">
    <source>
        <dbReference type="EMBL" id="RZS86906.1"/>
    </source>
</evidence>
<dbReference type="OrthoDB" id="3758789at2"/>
<proteinExistence type="predicted"/>
<sequence>MRRTALLALVAAVTGLVTAAPADAAPATTVQGRVTDVDVDYAPGATGPEHRHVLRVGASTVDLASAGLGDVPGGTHVAVSVAGARSSTEALQALATGGSSATVTDAYTSAMTVPGVHSTIIVPVKWGSGTNPRSATSWRTVVDKAWGFWSSETGGLVTEGSVTVKRTVTVTDPGDCSTDPTSQALSLARVNPSTTSAHVVVVFPTMPGGLDSTCVDGWLGLGEVGGNVLWLADSLTGSPSATTGSETYAAKVLGHELGHNLGLGHANAYSCGTLPLAAAASCTEQPYQDYSQIMGYGFGTLAPPQAQLLGALPSAAVTDVTGPGTWTLAGVDTGTGLRALRLTIPLDGANASVYLDAETPTSVRSEQTAAPAGYPGWTGLVARVVDGDETRLLDLTPTGPTGAAGTPALGAGGSWAVPGTSLTVNVTSADATGATVQVTSTSAAPAWAAAPVRTDRTTGWANPTQPVSLSWTAPSDATGLVRYEVLADSTVLATLPPGTTSATVTPGAARDGSSVTLAVRAWNAGGLATVATLPLTADSTPPSVPLLAVPPQTIGPLQLSWPAATDAGSGLDHYLLRVDGGAAQSLAGSVTGTMLDLPVGAHTVALAAVDAAGNTSAVATASSTRVTPPPPPVPAPVVVPVPAPVAAAPVPVPTPTPAPVPPTFTGAAVTLRLGPVSPLAIPLSVSGSVAAGSSALCSYTARADGRDLLTAASVPTSVPAAVAPGRRSVAQTVTDCSGRSANSSAHPVVTLTAESTSVWTGIWLPVSRRTALGGRMLASAARGSALAYTFNGTSVGVAGPRGPGNAPFDVYLDGRKVARVDPSRGTGTEVLWAAAVPAGKHVVKVGVGKVGRNTLVRVDGFLTVA</sequence>
<evidence type="ECO:0000256" key="1">
    <source>
        <dbReference type="SAM" id="SignalP"/>
    </source>
</evidence>
<reference evidence="2 3" key="1">
    <citation type="submission" date="2019-02" db="EMBL/GenBank/DDBJ databases">
        <title>Genomic Encyclopedia of Type Strains, Phase IV (KMG-IV): sequencing the most valuable type-strain genomes for metagenomic binning, comparative biology and taxonomic classification.</title>
        <authorList>
            <person name="Goeker M."/>
        </authorList>
    </citation>
    <scope>NUCLEOTIDE SEQUENCE [LARGE SCALE GENOMIC DNA]</scope>
    <source>
        <strain evidence="2 3">DSM 45622</strain>
    </source>
</reference>
<feature type="signal peptide" evidence="1">
    <location>
        <begin position="1"/>
        <end position="19"/>
    </location>
</feature>
<organism evidence="2 3">
    <name type="scientific">Motilibacter rhizosphaerae</name>
    <dbReference type="NCBI Taxonomy" id="598652"/>
    <lineage>
        <taxon>Bacteria</taxon>
        <taxon>Bacillati</taxon>
        <taxon>Actinomycetota</taxon>
        <taxon>Actinomycetes</taxon>
        <taxon>Motilibacterales</taxon>
        <taxon>Motilibacteraceae</taxon>
        <taxon>Motilibacter</taxon>
    </lineage>
</organism>
<dbReference type="Gene3D" id="2.60.120.260">
    <property type="entry name" value="Galactose-binding domain-like"/>
    <property type="match status" value="1"/>
</dbReference>